<evidence type="ECO:0000256" key="1">
    <source>
        <dbReference type="SAM" id="Phobius"/>
    </source>
</evidence>
<keyword evidence="1" id="KW-0812">Transmembrane</keyword>
<accession>A0A0J7KG90</accession>
<dbReference type="AlphaFoldDB" id="A0A0J7KG90"/>
<evidence type="ECO:0008006" key="4">
    <source>
        <dbReference type="Google" id="ProtNLM"/>
    </source>
</evidence>
<reference evidence="2 3" key="1">
    <citation type="submission" date="2015-04" db="EMBL/GenBank/DDBJ databases">
        <title>Lasius niger genome sequencing.</title>
        <authorList>
            <person name="Konorov E.A."/>
            <person name="Nikitin M.A."/>
            <person name="Kirill M.V."/>
            <person name="Chang P."/>
        </authorList>
    </citation>
    <scope>NUCLEOTIDE SEQUENCE [LARGE SCALE GENOMIC DNA]</scope>
    <source>
        <tissue evidence="2">Whole</tissue>
    </source>
</reference>
<name>A0A0J7KG90_LASNI</name>
<gene>
    <name evidence="2" type="ORF">RF55_11121</name>
</gene>
<organism evidence="2 3">
    <name type="scientific">Lasius niger</name>
    <name type="common">Black garden ant</name>
    <dbReference type="NCBI Taxonomy" id="67767"/>
    <lineage>
        <taxon>Eukaryota</taxon>
        <taxon>Metazoa</taxon>
        <taxon>Ecdysozoa</taxon>
        <taxon>Arthropoda</taxon>
        <taxon>Hexapoda</taxon>
        <taxon>Insecta</taxon>
        <taxon>Pterygota</taxon>
        <taxon>Neoptera</taxon>
        <taxon>Endopterygota</taxon>
        <taxon>Hymenoptera</taxon>
        <taxon>Apocrita</taxon>
        <taxon>Aculeata</taxon>
        <taxon>Formicoidea</taxon>
        <taxon>Formicidae</taxon>
        <taxon>Formicinae</taxon>
        <taxon>Lasius</taxon>
        <taxon>Lasius</taxon>
    </lineage>
</organism>
<sequence>MPKSNKVLASCPIMSRYVFLVQIYVYVAFVVAVVTADQEECDQTKCPGPLRYYESLRCKPVYENEGDCCAKKYNCDHLKERSTSKCYVNGKEYEIGEELKDEDANPCDIGCTCRRGWNNDGIASFVCAAVDCAYGPIEPGCYRRGDLSKCCKDGIDICPEKPEDRATCVVDGNIYKDGEYFEVMNEPELNCICQPGYEGKNIEPFCVKPKRPYCSPEFRDANDIHQNCAPVFYNDQLPQIDCHLGTRCQNANDTVIHNHDDLKPDKDLDDENVCLFGNLKMHIGDELNKDTDYSSVCVKCICEVPPVPTCQHLPESECNVTKHLPFF</sequence>
<keyword evidence="1" id="KW-1133">Transmembrane helix</keyword>
<feature type="transmembrane region" description="Helical" evidence="1">
    <location>
        <begin position="17"/>
        <end position="36"/>
    </location>
</feature>
<dbReference type="EMBL" id="LBMM01007961">
    <property type="protein sequence ID" value="KMQ89264.1"/>
    <property type="molecule type" value="Genomic_DNA"/>
</dbReference>
<keyword evidence="3" id="KW-1185">Reference proteome</keyword>
<proteinExistence type="predicted"/>
<dbReference type="Proteomes" id="UP000036403">
    <property type="component" value="Unassembled WGS sequence"/>
</dbReference>
<evidence type="ECO:0000313" key="2">
    <source>
        <dbReference type="EMBL" id="KMQ89264.1"/>
    </source>
</evidence>
<protein>
    <recommendedName>
        <fullName evidence="4">VWFC domain-containing protein</fullName>
    </recommendedName>
</protein>
<dbReference type="OrthoDB" id="365605at2759"/>
<comment type="caution">
    <text evidence="2">The sequence shown here is derived from an EMBL/GenBank/DDBJ whole genome shotgun (WGS) entry which is preliminary data.</text>
</comment>
<dbReference type="PaxDb" id="67767-A0A0J7KG90"/>
<evidence type="ECO:0000313" key="3">
    <source>
        <dbReference type="Proteomes" id="UP000036403"/>
    </source>
</evidence>
<keyword evidence="1" id="KW-0472">Membrane</keyword>